<evidence type="ECO:0000256" key="2">
    <source>
        <dbReference type="ARBA" id="ARBA00022840"/>
    </source>
</evidence>
<dbReference type="CDD" id="cd17933">
    <property type="entry name" value="DEXSc_RecD-like"/>
    <property type="match status" value="1"/>
</dbReference>
<accession>A0A657PM76</accession>
<reference evidence="4" key="1">
    <citation type="submission" date="2017-02" db="EMBL/GenBank/DDBJ databases">
        <title>Novel co-symbiosis in the unique lucinid bivalve Phacoides pectinatus.</title>
        <authorList>
            <person name="Lim S.J."/>
            <person name="Davis B.G."/>
            <person name="Gill D.E."/>
            <person name="Engel A.S."/>
            <person name="Anderson L.C."/>
            <person name="Campbell B.J."/>
        </authorList>
    </citation>
    <scope>NUCLEOTIDE SEQUENCE [LARGE SCALE GENOMIC DNA]</scope>
    <source>
        <strain evidence="4">LUC13016_P6</strain>
    </source>
</reference>
<name>A0A657PM76_9GAMM</name>
<dbReference type="InterPro" id="IPR027785">
    <property type="entry name" value="UvrD-like_helicase_C"/>
</dbReference>
<sequence length="366" mass="39301">ASTLHRLLGVRGSGVGFHHGPEHPLALDVLVVDEASMVDLALMSKLLQALPAHARLILLGDHNQLASVEAGAVLGDICAGAGGYSTAYREQLAQLCGADLNPMDGSAGGLDDSIVLLRHSYRFGRDSGIGRLAEAVIAGDGAAVARLLEGGPHADLTLTDPHSEPARLAADGLVPYFKAIASGAPVAELFTAFDRFRALCPTRVGLLGSDRLNRRIERELVRRGLVDPTRDWYPGRAVMITRNDYSLQLYNGDVGLVLEGDGGHPMVCFQTPDGGVRAVAPARLPEHQPVYAMTIHKSQGSEFDQVLMVLPQQMIPTLTRELIYTAVTRARSRFILSGDVQLLVQGVARDTLRHSGLRRLLRPENG</sequence>
<dbReference type="GO" id="GO:0008854">
    <property type="term" value="F:exodeoxyribonuclease V activity"/>
    <property type="evidence" value="ECO:0007669"/>
    <property type="project" value="InterPro"/>
</dbReference>
<keyword evidence="5" id="KW-1185">Reference proteome</keyword>
<evidence type="ECO:0000256" key="1">
    <source>
        <dbReference type="ARBA" id="ARBA00022741"/>
    </source>
</evidence>
<dbReference type="InterPro" id="IPR006344">
    <property type="entry name" value="RecD"/>
</dbReference>
<evidence type="ECO:0000259" key="3">
    <source>
        <dbReference type="Pfam" id="PF13538"/>
    </source>
</evidence>
<evidence type="ECO:0000313" key="5">
    <source>
        <dbReference type="Proteomes" id="UP000243361"/>
    </source>
</evidence>
<dbReference type="EMBL" id="MUIE01000227">
    <property type="protein sequence ID" value="OQX34423.1"/>
    <property type="molecule type" value="Genomic_DNA"/>
</dbReference>
<keyword evidence="1" id="KW-0547">Nucleotide-binding</keyword>
<proteinExistence type="predicted"/>
<dbReference type="CDD" id="cd18809">
    <property type="entry name" value="SF1_C_RecD"/>
    <property type="match status" value="1"/>
</dbReference>
<dbReference type="GO" id="GO:0017116">
    <property type="term" value="F:single-stranded DNA helicase activity"/>
    <property type="evidence" value="ECO:0007669"/>
    <property type="project" value="TreeGrafter"/>
</dbReference>
<dbReference type="GO" id="GO:0005524">
    <property type="term" value="F:ATP binding"/>
    <property type="evidence" value="ECO:0007669"/>
    <property type="project" value="UniProtKB-KW"/>
</dbReference>
<keyword evidence="2" id="KW-0067">ATP-binding</keyword>
<dbReference type="SUPFAM" id="SSF52540">
    <property type="entry name" value="P-loop containing nucleoside triphosphate hydrolases"/>
    <property type="match status" value="1"/>
</dbReference>
<dbReference type="NCBIfam" id="TIGR01447">
    <property type="entry name" value="recD"/>
    <property type="match status" value="1"/>
</dbReference>
<dbReference type="InterPro" id="IPR027417">
    <property type="entry name" value="P-loop_NTPase"/>
</dbReference>
<feature type="non-terminal residue" evidence="4">
    <location>
        <position position="1"/>
    </location>
</feature>
<feature type="domain" description="UvrD-like helicase C-terminal" evidence="3">
    <location>
        <begin position="289"/>
        <end position="336"/>
    </location>
</feature>
<evidence type="ECO:0000313" key="4">
    <source>
        <dbReference type="EMBL" id="OQX34423.1"/>
    </source>
</evidence>
<dbReference type="Proteomes" id="UP000243361">
    <property type="component" value="Unassembled WGS sequence"/>
</dbReference>
<dbReference type="GO" id="GO:0009338">
    <property type="term" value="C:exodeoxyribonuclease V complex"/>
    <property type="evidence" value="ECO:0007669"/>
    <property type="project" value="InterPro"/>
</dbReference>
<dbReference type="Pfam" id="PF13538">
    <property type="entry name" value="UvrD_C_2"/>
    <property type="match status" value="1"/>
</dbReference>
<dbReference type="GO" id="GO:0006302">
    <property type="term" value="P:double-strand break repair"/>
    <property type="evidence" value="ECO:0007669"/>
    <property type="project" value="InterPro"/>
</dbReference>
<dbReference type="InterPro" id="IPR050534">
    <property type="entry name" value="Coronavir_polyprotein_1ab"/>
</dbReference>
<dbReference type="PANTHER" id="PTHR43788:SF6">
    <property type="entry name" value="DNA HELICASE B"/>
    <property type="match status" value="1"/>
</dbReference>
<dbReference type="Gene3D" id="3.40.50.300">
    <property type="entry name" value="P-loop containing nucleotide triphosphate hydrolases"/>
    <property type="match status" value="3"/>
</dbReference>
<organism evidence="4 5">
    <name type="scientific">Candidatus Sedimenticola endophacoides</name>
    <dbReference type="NCBI Taxonomy" id="2548426"/>
    <lineage>
        <taxon>Bacteria</taxon>
        <taxon>Pseudomonadati</taxon>
        <taxon>Pseudomonadota</taxon>
        <taxon>Gammaproteobacteria</taxon>
        <taxon>Chromatiales</taxon>
        <taxon>Sedimenticolaceae</taxon>
        <taxon>Sedimenticola</taxon>
    </lineage>
</organism>
<dbReference type="AlphaFoldDB" id="A0A657PM76"/>
<dbReference type="GO" id="GO:0006310">
    <property type="term" value="P:DNA recombination"/>
    <property type="evidence" value="ECO:0007669"/>
    <property type="project" value="InterPro"/>
</dbReference>
<gene>
    <name evidence="4" type="ORF">B0D84_03460</name>
</gene>
<dbReference type="Pfam" id="PF13245">
    <property type="entry name" value="AAA_19"/>
    <property type="match status" value="1"/>
</dbReference>
<dbReference type="PANTHER" id="PTHR43788">
    <property type="entry name" value="DNA2/NAM7 HELICASE FAMILY MEMBER"/>
    <property type="match status" value="1"/>
</dbReference>
<protein>
    <submittedName>
        <fullName evidence="4">Exodeoxyribonuclease V subunit alpha</fullName>
    </submittedName>
</protein>
<comment type="caution">
    <text evidence="4">The sequence shown here is derived from an EMBL/GenBank/DDBJ whole genome shotgun (WGS) entry which is preliminary data.</text>
</comment>